<evidence type="ECO:0000259" key="1">
    <source>
        <dbReference type="Pfam" id="PF13614"/>
    </source>
</evidence>
<evidence type="ECO:0000313" key="3">
    <source>
        <dbReference type="Proteomes" id="UP001259659"/>
    </source>
</evidence>
<sequence>MGKTAIAINAAGALIARGRDVLFVDLDPQGNATENLGLREAYDSEPPSLFDILSDSEQRDRIGELVREHEEMSVTRRSST</sequence>
<gene>
    <name evidence="2" type="ORF">NDI56_20935</name>
</gene>
<name>A0ABU2FHY7_9EURY</name>
<keyword evidence="3" id="KW-1185">Reference proteome</keyword>
<accession>A0ABU2FHY7</accession>
<dbReference type="EMBL" id="JAMQON010000009">
    <property type="protein sequence ID" value="MDS0261874.1"/>
    <property type="molecule type" value="Genomic_DNA"/>
</dbReference>
<comment type="caution">
    <text evidence="2">The sequence shown here is derived from an EMBL/GenBank/DDBJ whole genome shotgun (WGS) entry which is preliminary data.</text>
</comment>
<dbReference type="InterPro" id="IPR050678">
    <property type="entry name" value="DNA_Partitioning_ATPase"/>
</dbReference>
<dbReference type="Pfam" id="PF13614">
    <property type="entry name" value="AAA_31"/>
    <property type="match status" value="1"/>
</dbReference>
<organism evidence="2 3">
    <name type="scientific">Haloarcula saliterrae</name>
    <dbReference type="NCBI Taxonomy" id="2950534"/>
    <lineage>
        <taxon>Archaea</taxon>
        <taxon>Methanobacteriati</taxon>
        <taxon>Methanobacteriota</taxon>
        <taxon>Stenosarchaea group</taxon>
        <taxon>Halobacteria</taxon>
        <taxon>Halobacteriales</taxon>
        <taxon>Haloarculaceae</taxon>
        <taxon>Haloarcula</taxon>
    </lineage>
</organism>
<dbReference type="InterPro" id="IPR027417">
    <property type="entry name" value="P-loop_NTPase"/>
</dbReference>
<feature type="domain" description="AAA" evidence="1">
    <location>
        <begin position="2"/>
        <end position="68"/>
    </location>
</feature>
<reference evidence="2 3" key="1">
    <citation type="submission" date="2022-06" db="EMBL/GenBank/DDBJ databases">
        <title>Haloarcula sp. a new haloarchaeum isolate from saline soil.</title>
        <authorList>
            <person name="Strakova D."/>
            <person name="Galisteo C."/>
            <person name="Sanchez-Porro C."/>
            <person name="Ventosa A."/>
        </authorList>
    </citation>
    <scope>NUCLEOTIDE SEQUENCE [LARGE SCALE GENOMIC DNA]</scope>
    <source>
        <strain evidence="2 3">S1CR25-12</strain>
    </source>
</reference>
<dbReference type="Proteomes" id="UP001259659">
    <property type="component" value="Unassembled WGS sequence"/>
</dbReference>
<dbReference type="PANTHER" id="PTHR13696">
    <property type="entry name" value="P-LOOP CONTAINING NUCLEOSIDE TRIPHOSPHATE HYDROLASE"/>
    <property type="match status" value="1"/>
</dbReference>
<proteinExistence type="predicted"/>
<evidence type="ECO:0000313" key="2">
    <source>
        <dbReference type="EMBL" id="MDS0261874.1"/>
    </source>
</evidence>
<dbReference type="PANTHER" id="PTHR13696:SF99">
    <property type="entry name" value="COBYRINIC ACID AC-DIAMIDE SYNTHASE"/>
    <property type="match status" value="1"/>
</dbReference>
<dbReference type="SUPFAM" id="SSF52540">
    <property type="entry name" value="P-loop containing nucleoside triphosphate hydrolases"/>
    <property type="match status" value="1"/>
</dbReference>
<protein>
    <submittedName>
        <fullName evidence="2">ParA family protein</fullName>
    </submittedName>
</protein>
<dbReference type="InterPro" id="IPR025669">
    <property type="entry name" value="AAA_dom"/>
</dbReference>
<dbReference type="Gene3D" id="3.40.50.300">
    <property type="entry name" value="P-loop containing nucleotide triphosphate hydrolases"/>
    <property type="match status" value="1"/>
</dbReference>